<proteinExistence type="predicted"/>
<name>A0A0E9TY96_ANGAN</name>
<sequence length="43" mass="4863">MRSIRALACQIHTLDEGHRKQRWLTLVPQSSSAIDESLLQIGC</sequence>
<dbReference type="EMBL" id="GBXM01050150">
    <property type="protein sequence ID" value="JAH58427.1"/>
    <property type="molecule type" value="Transcribed_RNA"/>
</dbReference>
<accession>A0A0E9TY96</accession>
<dbReference type="AlphaFoldDB" id="A0A0E9TY96"/>
<protein>
    <submittedName>
        <fullName evidence="1">Uncharacterized protein</fullName>
    </submittedName>
</protein>
<evidence type="ECO:0000313" key="1">
    <source>
        <dbReference type="EMBL" id="JAH58427.1"/>
    </source>
</evidence>
<organism evidence="1">
    <name type="scientific">Anguilla anguilla</name>
    <name type="common">European freshwater eel</name>
    <name type="synonym">Muraena anguilla</name>
    <dbReference type="NCBI Taxonomy" id="7936"/>
    <lineage>
        <taxon>Eukaryota</taxon>
        <taxon>Metazoa</taxon>
        <taxon>Chordata</taxon>
        <taxon>Craniata</taxon>
        <taxon>Vertebrata</taxon>
        <taxon>Euteleostomi</taxon>
        <taxon>Actinopterygii</taxon>
        <taxon>Neopterygii</taxon>
        <taxon>Teleostei</taxon>
        <taxon>Anguilliformes</taxon>
        <taxon>Anguillidae</taxon>
        <taxon>Anguilla</taxon>
    </lineage>
</organism>
<reference evidence="1" key="1">
    <citation type="submission" date="2014-11" db="EMBL/GenBank/DDBJ databases">
        <authorList>
            <person name="Amaro Gonzalez C."/>
        </authorList>
    </citation>
    <scope>NUCLEOTIDE SEQUENCE</scope>
</reference>
<reference evidence="1" key="2">
    <citation type="journal article" date="2015" name="Fish Shellfish Immunol.">
        <title>Early steps in the European eel (Anguilla anguilla)-Vibrio vulnificus interaction in the gills: Role of the RtxA13 toxin.</title>
        <authorList>
            <person name="Callol A."/>
            <person name="Pajuelo D."/>
            <person name="Ebbesson L."/>
            <person name="Teles M."/>
            <person name="MacKenzie S."/>
            <person name="Amaro C."/>
        </authorList>
    </citation>
    <scope>NUCLEOTIDE SEQUENCE</scope>
</reference>